<keyword evidence="2" id="KW-1185">Reference proteome</keyword>
<dbReference type="Proteomes" id="UP000828390">
    <property type="component" value="Unassembled WGS sequence"/>
</dbReference>
<comment type="caution">
    <text evidence="1">The sequence shown here is derived from an EMBL/GenBank/DDBJ whole genome shotgun (WGS) entry which is preliminary data.</text>
</comment>
<sequence length="180" mass="21031">MQMEKEDLKRCSLELALVMENIGVNKEMVSLRRHISRLMERHKSQLSLCFYGSRFKHFMFGSQSEGSTTIGMMPDIDNLVYFETDIACLHLSDCQNSKDNYFVETEPTSLPQCCCLQPVKRLRNKTYVPLSFNFMSATDNSVTLAQKLSNCRYKLRAVAEFYRIMTLNINLYWWMTKVVC</sequence>
<dbReference type="EMBL" id="JAIWYP010000003">
    <property type="protein sequence ID" value="KAH3847173.1"/>
    <property type="molecule type" value="Genomic_DNA"/>
</dbReference>
<accession>A0A9D4KWY7</accession>
<organism evidence="1 2">
    <name type="scientific">Dreissena polymorpha</name>
    <name type="common">Zebra mussel</name>
    <name type="synonym">Mytilus polymorpha</name>
    <dbReference type="NCBI Taxonomy" id="45954"/>
    <lineage>
        <taxon>Eukaryota</taxon>
        <taxon>Metazoa</taxon>
        <taxon>Spiralia</taxon>
        <taxon>Lophotrochozoa</taxon>
        <taxon>Mollusca</taxon>
        <taxon>Bivalvia</taxon>
        <taxon>Autobranchia</taxon>
        <taxon>Heteroconchia</taxon>
        <taxon>Euheterodonta</taxon>
        <taxon>Imparidentia</taxon>
        <taxon>Neoheterodontei</taxon>
        <taxon>Myida</taxon>
        <taxon>Dreissenoidea</taxon>
        <taxon>Dreissenidae</taxon>
        <taxon>Dreissena</taxon>
    </lineage>
</organism>
<protein>
    <submittedName>
        <fullName evidence="1">Uncharacterized protein</fullName>
    </submittedName>
</protein>
<dbReference type="AlphaFoldDB" id="A0A9D4KWY7"/>
<evidence type="ECO:0000313" key="2">
    <source>
        <dbReference type="Proteomes" id="UP000828390"/>
    </source>
</evidence>
<reference evidence="1" key="1">
    <citation type="journal article" date="2019" name="bioRxiv">
        <title>The Genome of the Zebra Mussel, Dreissena polymorpha: A Resource for Invasive Species Research.</title>
        <authorList>
            <person name="McCartney M.A."/>
            <person name="Auch B."/>
            <person name="Kono T."/>
            <person name="Mallez S."/>
            <person name="Zhang Y."/>
            <person name="Obille A."/>
            <person name="Becker A."/>
            <person name="Abrahante J.E."/>
            <person name="Garbe J."/>
            <person name="Badalamenti J.P."/>
            <person name="Herman A."/>
            <person name="Mangelson H."/>
            <person name="Liachko I."/>
            <person name="Sullivan S."/>
            <person name="Sone E.D."/>
            <person name="Koren S."/>
            <person name="Silverstein K.A.T."/>
            <person name="Beckman K.B."/>
            <person name="Gohl D.M."/>
        </authorList>
    </citation>
    <scope>NUCLEOTIDE SEQUENCE</scope>
    <source>
        <strain evidence="1">Duluth1</strain>
        <tissue evidence="1">Whole animal</tissue>
    </source>
</reference>
<gene>
    <name evidence="1" type="ORF">DPMN_089490</name>
</gene>
<name>A0A9D4KWY7_DREPO</name>
<evidence type="ECO:0000313" key="1">
    <source>
        <dbReference type="EMBL" id="KAH3847173.1"/>
    </source>
</evidence>
<proteinExistence type="predicted"/>
<reference evidence="1" key="2">
    <citation type="submission" date="2020-11" db="EMBL/GenBank/DDBJ databases">
        <authorList>
            <person name="McCartney M.A."/>
            <person name="Auch B."/>
            <person name="Kono T."/>
            <person name="Mallez S."/>
            <person name="Becker A."/>
            <person name="Gohl D.M."/>
            <person name="Silverstein K.A.T."/>
            <person name="Koren S."/>
            <person name="Bechman K.B."/>
            <person name="Herman A."/>
            <person name="Abrahante J.E."/>
            <person name="Garbe J."/>
        </authorList>
    </citation>
    <scope>NUCLEOTIDE SEQUENCE</scope>
    <source>
        <strain evidence="1">Duluth1</strain>
        <tissue evidence="1">Whole animal</tissue>
    </source>
</reference>